<keyword evidence="3" id="KW-1185">Reference proteome</keyword>
<feature type="region of interest" description="Disordered" evidence="1">
    <location>
        <begin position="75"/>
        <end position="97"/>
    </location>
</feature>
<sequence>MDEVNPNRTHQYEGDQYSSPLTALRVFDYVGASIMCNSIVNDDTNTGDVKAFQRRSRTTLAMPPRIQLSASCVALGPSRPGRSNSKGSNLYDDPSRDNKHAVETLQTTVDMHYRVYLTCPNISSECSQLPKMALLLDIASPPLRAHPQRPHTRGVRCRRPVEKKSCHFAEVLDVEYMTPLRWHEHVELHCRVAQTARISNHIGSHHRDICFIHHGGGRRLRDIPKTAKVKQQEKHVPSRD</sequence>
<evidence type="ECO:0000256" key="1">
    <source>
        <dbReference type="SAM" id="MobiDB-lite"/>
    </source>
</evidence>
<comment type="caution">
    <text evidence="2">The sequence shown here is derived from an EMBL/GenBank/DDBJ whole genome shotgun (WGS) entry which is preliminary data.</text>
</comment>
<dbReference type="Proteomes" id="UP001451303">
    <property type="component" value="Unassembled WGS sequence"/>
</dbReference>
<organism evidence="2 3">
    <name type="scientific">Neurospora intermedia</name>
    <dbReference type="NCBI Taxonomy" id="5142"/>
    <lineage>
        <taxon>Eukaryota</taxon>
        <taxon>Fungi</taxon>
        <taxon>Dikarya</taxon>
        <taxon>Ascomycota</taxon>
        <taxon>Pezizomycotina</taxon>
        <taxon>Sordariomycetes</taxon>
        <taxon>Sordariomycetidae</taxon>
        <taxon>Sordariales</taxon>
        <taxon>Sordariaceae</taxon>
        <taxon>Neurospora</taxon>
    </lineage>
</organism>
<evidence type="ECO:0000313" key="2">
    <source>
        <dbReference type="EMBL" id="KAL0472408.1"/>
    </source>
</evidence>
<evidence type="ECO:0000313" key="3">
    <source>
        <dbReference type="Proteomes" id="UP001451303"/>
    </source>
</evidence>
<dbReference type="EMBL" id="JAVLET010000003">
    <property type="protein sequence ID" value="KAL0472408.1"/>
    <property type="molecule type" value="Genomic_DNA"/>
</dbReference>
<proteinExistence type="predicted"/>
<gene>
    <name evidence="2" type="ORF">QR685DRAFT_571001</name>
</gene>
<evidence type="ECO:0008006" key="4">
    <source>
        <dbReference type="Google" id="ProtNLM"/>
    </source>
</evidence>
<reference evidence="2 3" key="1">
    <citation type="submission" date="2023-09" db="EMBL/GenBank/DDBJ databases">
        <title>Multi-omics analysis of a traditional fermented food reveals byproduct-associated fungal strains for waste-to-food upcycling.</title>
        <authorList>
            <consortium name="Lawrence Berkeley National Laboratory"/>
            <person name="Rekdal V.M."/>
            <person name="Villalobos-Escobedo J.M."/>
            <person name="Rodriguez-Valeron N."/>
            <person name="Garcia M.O."/>
            <person name="Vasquez D.P."/>
            <person name="Damayanti I."/>
            <person name="Sorensen P.M."/>
            <person name="Baidoo E.E."/>
            <person name="De Carvalho A.C."/>
            <person name="Riley R."/>
            <person name="Lipzen A."/>
            <person name="He G."/>
            <person name="Yan M."/>
            <person name="Haridas S."/>
            <person name="Daum C."/>
            <person name="Yoshinaga Y."/>
            <person name="Ng V."/>
            <person name="Grigoriev I.V."/>
            <person name="Munk R."/>
            <person name="Nuraida L."/>
            <person name="Wijaya C.H."/>
            <person name="Morales P.-C."/>
            <person name="Keasling J.D."/>
        </authorList>
    </citation>
    <scope>NUCLEOTIDE SEQUENCE [LARGE SCALE GENOMIC DNA]</scope>
    <source>
        <strain evidence="2 3">FGSC 2613</strain>
    </source>
</reference>
<accession>A0ABR3DJE7</accession>
<name>A0ABR3DJE7_NEUIN</name>
<protein>
    <recommendedName>
        <fullName evidence="4">Questionable protein</fullName>
    </recommendedName>
</protein>